<dbReference type="EMBL" id="LLXX01000153">
    <property type="protein sequence ID" value="KRR02078.1"/>
    <property type="molecule type" value="Genomic_DNA"/>
</dbReference>
<dbReference type="STRING" id="1518501.CQ10_34550"/>
<keyword evidence="2" id="KW-1185">Reference proteome</keyword>
<sequence>MLPCVEWGPTPHGNAKVINDTADFYRFFDATPHAEFLRQRAKRTIEQDLPKEIQFLQSSDTFRTGAESMIDMPERPLKQPP</sequence>
<organism evidence="1 2">
    <name type="scientific">Bradyrhizobium valentinum</name>
    <dbReference type="NCBI Taxonomy" id="1518501"/>
    <lineage>
        <taxon>Bacteria</taxon>
        <taxon>Pseudomonadati</taxon>
        <taxon>Pseudomonadota</taxon>
        <taxon>Alphaproteobacteria</taxon>
        <taxon>Hyphomicrobiales</taxon>
        <taxon>Nitrobacteraceae</taxon>
        <taxon>Bradyrhizobium</taxon>
    </lineage>
</organism>
<evidence type="ECO:0000313" key="1">
    <source>
        <dbReference type="EMBL" id="KRR02078.1"/>
    </source>
</evidence>
<gene>
    <name evidence="1" type="ORF">CP49_04665</name>
</gene>
<comment type="caution">
    <text evidence="1">The sequence shown here is derived from an EMBL/GenBank/DDBJ whole genome shotgun (WGS) entry which is preliminary data.</text>
</comment>
<evidence type="ECO:0000313" key="2">
    <source>
        <dbReference type="Proteomes" id="UP000051913"/>
    </source>
</evidence>
<protein>
    <submittedName>
        <fullName evidence="1">Uncharacterized protein</fullName>
    </submittedName>
</protein>
<reference evidence="1 2" key="1">
    <citation type="submission" date="2014-03" db="EMBL/GenBank/DDBJ databases">
        <title>Bradyrhizobium valentinum sp. nov., isolated from effective nodules of Lupinus mariae-josephae, a lupine endemic of basic-lime soils in Eastern Spain.</title>
        <authorList>
            <person name="Duran D."/>
            <person name="Rey L."/>
            <person name="Navarro A."/>
            <person name="Busquets A."/>
            <person name="Imperial J."/>
            <person name="Ruiz-Argueso T."/>
        </authorList>
    </citation>
    <scope>NUCLEOTIDE SEQUENCE [LARGE SCALE GENOMIC DNA]</scope>
    <source>
        <strain evidence="1 2">LmjM3</strain>
    </source>
</reference>
<dbReference type="AlphaFoldDB" id="A0A0R3L4W9"/>
<accession>A0A0R3L4W9</accession>
<name>A0A0R3L4W9_9BRAD</name>
<dbReference type="Proteomes" id="UP000051913">
    <property type="component" value="Unassembled WGS sequence"/>
</dbReference>
<proteinExistence type="predicted"/>